<gene>
    <name evidence="3" type="ORF">HQ605_17555</name>
</gene>
<dbReference type="Gene3D" id="1.20.1260.10">
    <property type="match status" value="1"/>
</dbReference>
<evidence type="ECO:0000313" key="4">
    <source>
        <dbReference type="Proteomes" id="UP001520140"/>
    </source>
</evidence>
<reference evidence="3 4" key="1">
    <citation type="submission" date="2020-06" db="EMBL/GenBank/DDBJ databases">
        <title>Taxonomy, biology and ecology of Rhodococcus bacteria occurring in California pistachio and other woody hosts as revealed by genome sequence analyses.</title>
        <authorList>
            <person name="Gai Y."/>
            <person name="Riely B."/>
        </authorList>
    </citation>
    <scope>NUCLEOTIDE SEQUENCE [LARGE SCALE GENOMIC DNA]</scope>
    <source>
        <strain evidence="3 4">BP-284</strain>
    </source>
</reference>
<proteinExistence type="predicted"/>
<accession>A0ABS7NX67</accession>
<comment type="caution">
    <text evidence="3">The sequence shown here is derived from an EMBL/GenBank/DDBJ whole genome shotgun (WGS) entry which is preliminary data.</text>
</comment>
<name>A0ABS7NX67_9NOCA</name>
<evidence type="ECO:0000256" key="1">
    <source>
        <dbReference type="SAM" id="SignalP"/>
    </source>
</evidence>
<dbReference type="InterPro" id="IPR012347">
    <property type="entry name" value="Ferritin-like"/>
</dbReference>
<dbReference type="RefSeq" id="WP_068103080.1">
    <property type="nucleotide sequence ID" value="NZ_JABUKE010000024.1"/>
</dbReference>
<protein>
    <submittedName>
        <fullName evidence="3">DUF305 domain-containing protein</fullName>
    </submittedName>
</protein>
<dbReference type="PANTHER" id="PTHR36933">
    <property type="entry name" value="SLL0788 PROTEIN"/>
    <property type="match status" value="1"/>
</dbReference>
<dbReference type="InterPro" id="IPR005183">
    <property type="entry name" value="DUF305_CopM-like"/>
</dbReference>
<keyword evidence="4" id="KW-1185">Reference proteome</keyword>
<evidence type="ECO:0000259" key="2">
    <source>
        <dbReference type="Pfam" id="PF03713"/>
    </source>
</evidence>
<sequence>MHITTRTATVLAAAAMGVALVAGCSDDSSSSSMEGHSMGSATAMESSAPSADAAANFSDADVMFATMMYPHHAQAVEMADMVEGRTTDPDVIALAGEIAAAQKPEMDQFSAWLSQWGQPAPSSDASSMSGMDHGSGSGMMTDGDMESLMAASGSDFDRQWLTMMIEHHRGAVTMAEKEIADGRNPDAVALARTIVETQNEEIARMQQLLG</sequence>
<evidence type="ECO:0000313" key="3">
    <source>
        <dbReference type="EMBL" id="MBY6322629.1"/>
    </source>
</evidence>
<dbReference type="EMBL" id="JABUKG010000023">
    <property type="protein sequence ID" value="MBY6322629.1"/>
    <property type="molecule type" value="Genomic_DNA"/>
</dbReference>
<dbReference type="Proteomes" id="UP001520140">
    <property type="component" value="Unassembled WGS sequence"/>
</dbReference>
<feature type="signal peptide" evidence="1">
    <location>
        <begin position="1"/>
        <end position="21"/>
    </location>
</feature>
<dbReference type="Pfam" id="PF03713">
    <property type="entry name" value="DUF305"/>
    <property type="match status" value="1"/>
</dbReference>
<feature type="domain" description="DUF305" evidence="2">
    <location>
        <begin position="61"/>
        <end position="209"/>
    </location>
</feature>
<organism evidence="3 4">
    <name type="scientific">Rhodococcoides kroppenstedtii</name>
    <dbReference type="NCBI Taxonomy" id="293050"/>
    <lineage>
        <taxon>Bacteria</taxon>
        <taxon>Bacillati</taxon>
        <taxon>Actinomycetota</taxon>
        <taxon>Actinomycetes</taxon>
        <taxon>Mycobacteriales</taxon>
        <taxon>Nocardiaceae</taxon>
        <taxon>Rhodococcoides</taxon>
    </lineage>
</organism>
<dbReference type="PROSITE" id="PS51257">
    <property type="entry name" value="PROKAR_LIPOPROTEIN"/>
    <property type="match status" value="1"/>
</dbReference>
<feature type="chain" id="PRO_5046622839" evidence="1">
    <location>
        <begin position="22"/>
        <end position="210"/>
    </location>
</feature>
<keyword evidence="1" id="KW-0732">Signal</keyword>
<dbReference type="PANTHER" id="PTHR36933:SF1">
    <property type="entry name" value="SLL0788 PROTEIN"/>
    <property type="match status" value="1"/>
</dbReference>